<evidence type="ECO:0000259" key="3">
    <source>
        <dbReference type="Pfam" id="PF13649"/>
    </source>
</evidence>
<dbReference type="GO" id="GO:0008168">
    <property type="term" value="F:methyltransferase activity"/>
    <property type="evidence" value="ECO:0007669"/>
    <property type="project" value="UniProtKB-KW"/>
</dbReference>
<evidence type="ECO:0000313" key="5">
    <source>
        <dbReference type="Proteomes" id="UP001183222"/>
    </source>
</evidence>
<sequence length="217" mass="23527">MSEHEHGTARQPAITRDSYDELYRSASSVWTGRPNGQLVAEVTDLLPGTALDAGAGEGGDALWLASRGWRVTAVDFSAVALGRGAAKAAELLLSDRIEWRHEDLDAWAPTERAFDLVTAHYLHAAWTDREAMFRRLAAAVAPGGTLLVVGHQHGEQRGHGHAHAHEAGALYTAQDVAAVLDPEEWRDVVTETRDRDPGAAHRTGNPVPDTVLVARRR</sequence>
<evidence type="ECO:0000256" key="1">
    <source>
        <dbReference type="ARBA" id="ARBA00022679"/>
    </source>
</evidence>
<dbReference type="Gene3D" id="3.40.50.150">
    <property type="entry name" value="Vaccinia Virus protein VP39"/>
    <property type="match status" value="1"/>
</dbReference>
<reference evidence="5" key="1">
    <citation type="submission" date="2023-07" db="EMBL/GenBank/DDBJ databases">
        <title>30 novel species of actinomycetes from the DSMZ collection.</title>
        <authorList>
            <person name="Nouioui I."/>
        </authorList>
    </citation>
    <scope>NUCLEOTIDE SEQUENCE [LARGE SCALE GENOMIC DNA]</scope>
    <source>
        <strain evidence="5">DSM 46792</strain>
    </source>
</reference>
<keyword evidence="4" id="KW-0489">Methyltransferase</keyword>
<dbReference type="Proteomes" id="UP001183222">
    <property type="component" value="Unassembled WGS sequence"/>
</dbReference>
<dbReference type="CDD" id="cd02440">
    <property type="entry name" value="AdoMet_MTases"/>
    <property type="match status" value="1"/>
</dbReference>
<accession>A0ABU2KBQ1</accession>
<evidence type="ECO:0000256" key="2">
    <source>
        <dbReference type="SAM" id="MobiDB-lite"/>
    </source>
</evidence>
<evidence type="ECO:0000313" key="4">
    <source>
        <dbReference type="EMBL" id="MDT0277606.1"/>
    </source>
</evidence>
<proteinExistence type="predicted"/>
<feature type="domain" description="Methyltransferase" evidence="3">
    <location>
        <begin position="51"/>
        <end position="144"/>
    </location>
</feature>
<keyword evidence="5" id="KW-1185">Reference proteome</keyword>
<dbReference type="EMBL" id="JAVREI010000014">
    <property type="protein sequence ID" value="MDT0277606.1"/>
    <property type="molecule type" value="Genomic_DNA"/>
</dbReference>
<keyword evidence="1 4" id="KW-0808">Transferase</keyword>
<dbReference type="EC" id="2.1.-.-" evidence="4"/>
<dbReference type="PANTHER" id="PTHR43861">
    <property type="entry name" value="TRANS-ACONITATE 2-METHYLTRANSFERASE-RELATED"/>
    <property type="match status" value="1"/>
</dbReference>
<gene>
    <name evidence="4" type="ORF">RM425_17030</name>
</gene>
<organism evidence="4 5">
    <name type="scientific">Blastococcus goldschmidtiae</name>
    <dbReference type="NCBI Taxonomy" id="3075546"/>
    <lineage>
        <taxon>Bacteria</taxon>
        <taxon>Bacillati</taxon>
        <taxon>Actinomycetota</taxon>
        <taxon>Actinomycetes</taxon>
        <taxon>Geodermatophilales</taxon>
        <taxon>Geodermatophilaceae</taxon>
        <taxon>Blastococcus</taxon>
    </lineage>
</organism>
<dbReference type="PANTHER" id="PTHR43861:SF3">
    <property type="entry name" value="PUTATIVE (AFU_ORTHOLOGUE AFUA_2G14390)-RELATED"/>
    <property type="match status" value="1"/>
</dbReference>
<dbReference type="InterPro" id="IPR041698">
    <property type="entry name" value="Methyltransf_25"/>
</dbReference>
<protein>
    <submittedName>
        <fullName evidence="4">Class I SAM-dependent methyltransferase</fullName>
        <ecNumber evidence="4">2.1.-.-</ecNumber>
    </submittedName>
</protein>
<feature type="region of interest" description="Disordered" evidence="2">
    <location>
        <begin position="192"/>
        <end position="217"/>
    </location>
</feature>
<comment type="caution">
    <text evidence="4">The sequence shown here is derived from an EMBL/GenBank/DDBJ whole genome shotgun (WGS) entry which is preliminary data.</text>
</comment>
<dbReference type="InterPro" id="IPR029063">
    <property type="entry name" value="SAM-dependent_MTases_sf"/>
</dbReference>
<dbReference type="GO" id="GO:0032259">
    <property type="term" value="P:methylation"/>
    <property type="evidence" value="ECO:0007669"/>
    <property type="project" value="UniProtKB-KW"/>
</dbReference>
<dbReference type="SUPFAM" id="SSF53335">
    <property type="entry name" value="S-adenosyl-L-methionine-dependent methyltransferases"/>
    <property type="match status" value="1"/>
</dbReference>
<dbReference type="Pfam" id="PF13649">
    <property type="entry name" value="Methyltransf_25"/>
    <property type="match status" value="1"/>
</dbReference>
<name>A0ABU2KBQ1_9ACTN</name>
<dbReference type="RefSeq" id="WP_311346413.1">
    <property type="nucleotide sequence ID" value="NZ_JAVREI010000014.1"/>
</dbReference>